<dbReference type="InterPro" id="IPR051487">
    <property type="entry name" value="Ser/Thr_Proteases_Immune/Dev"/>
</dbReference>
<keyword evidence="4" id="KW-0645">Protease</keyword>
<dbReference type="PANTHER" id="PTHR24256">
    <property type="entry name" value="TRYPTASE-RELATED"/>
    <property type="match status" value="1"/>
</dbReference>
<dbReference type="SUPFAM" id="SSF50494">
    <property type="entry name" value="Trypsin-like serine proteases"/>
    <property type="match status" value="1"/>
</dbReference>
<accession>A0AAN8X6S9</accession>
<evidence type="ECO:0000313" key="4">
    <source>
        <dbReference type="EMBL" id="KAK7075028.1"/>
    </source>
</evidence>
<protein>
    <submittedName>
        <fullName evidence="4">Transmembrane protease serine 11B</fullName>
    </submittedName>
</protein>
<dbReference type="GO" id="GO:0004252">
    <property type="term" value="F:serine-type endopeptidase activity"/>
    <property type="evidence" value="ECO:0007669"/>
    <property type="project" value="InterPro"/>
</dbReference>
<keyword evidence="4" id="KW-0472">Membrane</keyword>
<dbReference type="EMBL" id="JAXCGZ010011384">
    <property type="protein sequence ID" value="KAK7075028.1"/>
    <property type="molecule type" value="Genomic_DNA"/>
</dbReference>
<dbReference type="Proteomes" id="UP001381693">
    <property type="component" value="Unassembled WGS sequence"/>
</dbReference>
<evidence type="ECO:0000259" key="3">
    <source>
        <dbReference type="PROSITE" id="PS50240"/>
    </source>
</evidence>
<proteinExistence type="inferred from homology"/>
<keyword evidence="4" id="KW-0812">Transmembrane</keyword>
<sequence>MLDVINVTHCSTLKTDNKLMNVSTSNVICTLNPTKNNCLIDGGGPLLIQLCPNRWVLIGTASSWQDCGQENVPGIYTKVSDYRQWIDAKTGPEEDC</sequence>
<dbReference type="InterPro" id="IPR001254">
    <property type="entry name" value="Trypsin_dom"/>
</dbReference>
<keyword evidence="4" id="KW-0378">Hydrolase</keyword>
<reference evidence="4 5" key="1">
    <citation type="submission" date="2023-11" db="EMBL/GenBank/DDBJ databases">
        <title>Halocaridina rubra genome assembly.</title>
        <authorList>
            <person name="Smith C."/>
        </authorList>
    </citation>
    <scope>NUCLEOTIDE SEQUENCE [LARGE SCALE GENOMIC DNA]</scope>
    <source>
        <strain evidence="4">EP-1</strain>
        <tissue evidence="4">Whole</tissue>
    </source>
</reference>
<comment type="similarity">
    <text evidence="2">Belongs to the peptidase S1 family. CLIP subfamily.</text>
</comment>
<dbReference type="InterPro" id="IPR043504">
    <property type="entry name" value="Peptidase_S1_PA_chymotrypsin"/>
</dbReference>
<keyword evidence="5" id="KW-1185">Reference proteome</keyword>
<evidence type="ECO:0000256" key="2">
    <source>
        <dbReference type="ARBA" id="ARBA00024195"/>
    </source>
</evidence>
<organism evidence="4 5">
    <name type="scientific">Halocaridina rubra</name>
    <name type="common">Hawaiian red shrimp</name>
    <dbReference type="NCBI Taxonomy" id="373956"/>
    <lineage>
        <taxon>Eukaryota</taxon>
        <taxon>Metazoa</taxon>
        <taxon>Ecdysozoa</taxon>
        <taxon>Arthropoda</taxon>
        <taxon>Crustacea</taxon>
        <taxon>Multicrustacea</taxon>
        <taxon>Malacostraca</taxon>
        <taxon>Eumalacostraca</taxon>
        <taxon>Eucarida</taxon>
        <taxon>Decapoda</taxon>
        <taxon>Pleocyemata</taxon>
        <taxon>Caridea</taxon>
        <taxon>Atyoidea</taxon>
        <taxon>Atyidae</taxon>
        <taxon>Halocaridina</taxon>
    </lineage>
</organism>
<dbReference type="Pfam" id="PF00089">
    <property type="entry name" value="Trypsin"/>
    <property type="match status" value="1"/>
</dbReference>
<feature type="domain" description="Peptidase S1" evidence="3">
    <location>
        <begin position="1"/>
        <end position="91"/>
    </location>
</feature>
<evidence type="ECO:0000313" key="5">
    <source>
        <dbReference type="Proteomes" id="UP001381693"/>
    </source>
</evidence>
<dbReference type="GO" id="GO:0006508">
    <property type="term" value="P:proteolysis"/>
    <property type="evidence" value="ECO:0007669"/>
    <property type="project" value="UniProtKB-KW"/>
</dbReference>
<gene>
    <name evidence="4" type="primary">TMPRSS11B</name>
    <name evidence="4" type="ORF">SK128_012810</name>
</gene>
<dbReference type="Gene3D" id="2.40.10.10">
    <property type="entry name" value="Trypsin-like serine proteases"/>
    <property type="match status" value="1"/>
</dbReference>
<evidence type="ECO:0000256" key="1">
    <source>
        <dbReference type="ARBA" id="ARBA00023157"/>
    </source>
</evidence>
<name>A0AAN8X6S9_HALRR</name>
<dbReference type="InterPro" id="IPR009003">
    <property type="entry name" value="Peptidase_S1_PA"/>
</dbReference>
<dbReference type="PROSITE" id="PS50240">
    <property type="entry name" value="TRYPSIN_DOM"/>
    <property type="match status" value="1"/>
</dbReference>
<keyword evidence="1" id="KW-1015">Disulfide bond</keyword>
<comment type="caution">
    <text evidence="4">The sequence shown here is derived from an EMBL/GenBank/DDBJ whole genome shotgun (WGS) entry which is preliminary data.</text>
</comment>
<dbReference type="AlphaFoldDB" id="A0AAN8X6S9"/>